<name>A0A6G6ADZ2_9VIRU</name>
<dbReference type="InterPro" id="IPR002110">
    <property type="entry name" value="Ankyrin_rpt"/>
</dbReference>
<dbReference type="EMBL" id="MN175499">
    <property type="protein sequence ID" value="QID06558.1"/>
    <property type="molecule type" value="Genomic_DNA"/>
</dbReference>
<dbReference type="SUPFAM" id="SSF48403">
    <property type="entry name" value="Ankyrin repeat"/>
    <property type="match status" value="1"/>
</dbReference>
<keyword evidence="2" id="KW-0040">ANK repeat</keyword>
<evidence type="ECO:0000256" key="1">
    <source>
        <dbReference type="ARBA" id="ARBA00022737"/>
    </source>
</evidence>
<proteinExistence type="predicted"/>
<dbReference type="PANTHER" id="PTHR24126">
    <property type="entry name" value="ANKYRIN REPEAT, PH AND SEC7 DOMAIN CONTAINING PROTEIN SECG-RELATED"/>
    <property type="match status" value="1"/>
</dbReference>
<evidence type="ECO:0000313" key="3">
    <source>
        <dbReference type="EMBL" id="QID06558.1"/>
    </source>
</evidence>
<organism evidence="3">
    <name type="scientific">Borely moumouvirus</name>
    <dbReference type="NCBI Taxonomy" id="2712067"/>
    <lineage>
        <taxon>Viruses</taxon>
        <taxon>Varidnaviria</taxon>
        <taxon>Bamfordvirae</taxon>
        <taxon>Nucleocytoviricota</taxon>
        <taxon>Megaviricetes</taxon>
        <taxon>Imitervirales</taxon>
        <taxon>Mimiviridae</taxon>
        <taxon>Megamimivirinae</taxon>
        <taxon>Moumouvirus</taxon>
    </lineage>
</organism>
<dbReference type="SMART" id="SM00248">
    <property type="entry name" value="ANK"/>
    <property type="match status" value="6"/>
</dbReference>
<dbReference type="PANTHER" id="PTHR24126:SF14">
    <property type="entry name" value="ANK_REP_REGION DOMAIN-CONTAINING PROTEIN"/>
    <property type="match status" value="1"/>
</dbReference>
<dbReference type="Pfam" id="PF00023">
    <property type="entry name" value="Ank"/>
    <property type="match status" value="1"/>
</dbReference>
<sequence>MGKFKYCLSCRYKDRILKYCKKYGESHKLFYTEKDFMMIKFCKENSHQYLEIDINDMIIFMEFVMMRNYHCGGDINDYYCKSDMKDIPLVNIKKNNKSSITSSDKEDDNYELSCEHICKHRQYTMEYVKYIFKYNMLDHIKLFLKREKEYGDFEGLFYSLSLVDEEDINGYHEFSFEIISSSLELSNYKTSKYVICNIYAEPEKILDHLCEHLKLPEIRKYLRICTSKKYFKSVSNNIMGDQLLNLSNVLQSIVHYDNINIFKFIVEEFYKVKDRVEEKYRQDYIFDKEIISQILESNGDKPNIVRFLITGQVNIQCRINGALINFSRKDLKMVKFLTNFGANIHTRNDEPLNQASKYGNIEVVRYLVKKGANINADNDKALISACSGNHLNVVQYLVKNGANINTDKDKALMTACYRNHLNVIKFLVENGANIYADNKKALIIVSKRSDRHYEIMNFFKEKGVDFNLINEFFCDNWNSV</sequence>
<evidence type="ECO:0000256" key="2">
    <source>
        <dbReference type="ARBA" id="ARBA00023043"/>
    </source>
</evidence>
<dbReference type="InterPro" id="IPR036770">
    <property type="entry name" value="Ankyrin_rpt-contain_sf"/>
</dbReference>
<accession>A0A6G6ADZ2</accession>
<reference evidence="3" key="1">
    <citation type="submission" date="2019-07" db="EMBL/GenBank/DDBJ databases">
        <title>The discovery of a new lineage B mimivirus raises questions about particles surface fibrils.</title>
        <authorList>
            <person name="Silva L.K.S."/>
            <person name="Rodrigues R.A.L."/>
            <person name="Andrade A.C.S.P."/>
            <person name="Hikida H."/>
            <person name="Andreani J."/>
            <person name="Levasseur A."/>
            <person name="La Scola B."/>
            <person name="Abrahao J.S."/>
        </authorList>
    </citation>
    <scope>NUCLEOTIDE SEQUENCE</scope>
    <source>
        <strain evidence="3">B60</strain>
    </source>
</reference>
<dbReference type="PROSITE" id="PS50088">
    <property type="entry name" value="ANK_REPEAT"/>
    <property type="match status" value="3"/>
</dbReference>
<keyword evidence="1" id="KW-0677">Repeat</keyword>
<dbReference type="Gene3D" id="1.25.40.20">
    <property type="entry name" value="Ankyrin repeat-containing domain"/>
    <property type="match status" value="2"/>
</dbReference>
<dbReference type="PROSITE" id="PS50297">
    <property type="entry name" value="ANK_REP_REGION"/>
    <property type="match status" value="3"/>
</dbReference>
<protein>
    <submittedName>
        <fullName evidence="3">Ankyrin repeat-containing protein</fullName>
    </submittedName>
</protein>
<dbReference type="Pfam" id="PF12796">
    <property type="entry name" value="Ank_2"/>
    <property type="match status" value="1"/>
</dbReference>